<organism evidence="13 14">
    <name type="scientific">Patiria miniata</name>
    <name type="common">Bat star</name>
    <name type="synonym">Asterina miniata</name>
    <dbReference type="NCBI Taxonomy" id="46514"/>
    <lineage>
        <taxon>Eukaryota</taxon>
        <taxon>Metazoa</taxon>
        <taxon>Echinodermata</taxon>
        <taxon>Eleutherozoa</taxon>
        <taxon>Asterozoa</taxon>
        <taxon>Asteroidea</taxon>
        <taxon>Valvatacea</taxon>
        <taxon>Valvatida</taxon>
        <taxon>Asterinidae</taxon>
        <taxon>Patiria</taxon>
    </lineage>
</organism>
<evidence type="ECO:0000256" key="1">
    <source>
        <dbReference type="ARBA" id="ARBA00004772"/>
    </source>
</evidence>
<dbReference type="Gene3D" id="3.40.50.10090">
    <property type="match status" value="2"/>
</dbReference>
<evidence type="ECO:0000256" key="4">
    <source>
        <dbReference type="ARBA" id="ARBA00023133"/>
    </source>
</evidence>
<keyword evidence="4" id="KW-0350">Heme biosynthesis</keyword>
<dbReference type="SUPFAM" id="SSF69618">
    <property type="entry name" value="HemD-like"/>
    <property type="match status" value="1"/>
</dbReference>
<evidence type="ECO:0000313" key="14">
    <source>
        <dbReference type="Proteomes" id="UP000887568"/>
    </source>
</evidence>
<dbReference type="FunFam" id="3.40.50.10090:FF:000003">
    <property type="entry name" value="uroporphyrinogen-III synthase"/>
    <property type="match status" value="1"/>
</dbReference>
<sequence length="295" mass="32233">MLLQSAGWNSWILCAKPEVVKKGGRRGDVPNIMDLIRRVLLLRAPREDNEHDPYQQIFAEGGIDATSISPLSFDFLNLEELYAHITHPEKYSGLVFSSARTVQAVEKCVSRFSSLEEWQRTLQKDWAALPTYTVGTATASAARDLGLTALGEDAGSAVNLVKVIKEGITPGSKPLLIPRGELAREELTKGLNQAGISYEVDTVYQTISSPTLEGNVERYFETAVPNAIVFFSPSGVSFSADVLKRLNTADIRFISIGPTTTAAMEEQGYTVAATATKPNPETLLKTILELRDKVS</sequence>
<dbReference type="Pfam" id="PF02602">
    <property type="entry name" value="HEM4"/>
    <property type="match status" value="1"/>
</dbReference>
<reference evidence="13" key="1">
    <citation type="submission" date="2022-11" db="UniProtKB">
        <authorList>
            <consortium name="EnsemblMetazoa"/>
        </authorList>
    </citation>
    <scope>IDENTIFICATION</scope>
</reference>
<dbReference type="GO" id="GO:0005829">
    <property type="term" value="C:cytosol"/>
    <property type="evidence" value="ECO:0007669"/>
    <property type="project" value="TreeGrafter"/>
</dbReference>
<dbReference type="InterPro" id="IPR003754">
    <property type="entry name" value="4pyrrol_synth_uPrphyn_synth"/>
</dbReference>
<evidence type="ECO:0000256" key="11">
    <source>
        <dbReference type="ARBA" id="ARBA00060039"/>
    </source>
</evidence>
<proteinExistence type="inferred from homology"/>
<comment type="similarity">
    <text evidence="2">Belongs to the uroporphyrinogen-III synthase family.</text>
</comment>
<dbReference type="GO" id="GO:0006780">
    <property type="term" value="P:uroporphyrinogen III biosynthetic process"/>
    <property type="evidence" value="ECO:0007669"/>
    <property type="project" value="InterPro"/>
</dbReference>
<name>A0A914B597_PATMI</name>
<evidence type="ECO:0000256" key="9">
    <source>
        <dbReference type="ARBA" id="ARBA00040167"/>
    </source>
</evidence>
<evidence type="ECO:0000313" key="13">
    <source>
        <dbReference type="EnsemblMetazoa" id="XP_038070985.1"/>
    </source>
</evidence>
<evidence type="ECO:0000256" key="5">
    <source>
        <dbReference type="ARBA" id="ARBA00023239"/>
    </source>
</evidence>
<dbReference type="GO" id="GO:0006785">
    <property type="term" value="P:heme B biosynthetic process"/>
    <property type="evidence" value="ECO:0007669"/>
    <property type="project" value="UniProtKB-ARBA"/>
</dbReference>
<evidence type="ECO:0000259" key="12">
    <source>
        <dbReference type="Pfam" id="PF02602"/>
    </source>
</evidence>
<comment type="function">
    <text evidence="11">Catalyzes cyclization of the linear tetrapyrrole, hydroxymethylbilane, to the macrocyclic uroporphyrinogen III, the branch point for the various sub-pathways leading to the wide diversity of porphyrins. Porphyrins act as cofactors for a multitude of enzymes that perform a variety of processes within the cell such as methionine synthesis (vitamin B12) or oxygen transport (heme).</text>
</comment>
<dbReference type="PANTHER" id="PTHR12390:SF0">
    <property type="entry name" value="UROPORPHYRINOGEN-III SYNTHASE"/>
    <property type="match status" value="1"/>
</dbReference>
<dbReference type="GO" id="GO:0004852">
    <property type="term" value="F:uroporphyrinogen-III synthase activity"/>
    <property type="evidence" value="ECO:0007669"/>
    <property type="project" value="UniProtKB-EC"/>
</dbReference>
<accession>A0A914B597</accession>
<dbReference type="RefSeq" id="XP_038070985.1">
    <property type="nucleotide sequence ID" value="XM_038215057.1"/>
</dbReference>
<dbReference type="OMA" id="IHGADTG"/>
<dbReference type="EC" id="4.2.1.75" evidence="3"/>
<protein>
    <recommendedName>
        <fullName evidence="9">Uroporphyrinogen-III synthase</fullName>
        <ecNumber evidence="3">4.2.1.75</ecNumber>
    </recommendedName>
    <alternativeName>
        <fullName evidence="8">Hydroxymethylbilane hydrolyase [cyclizing]</fullName>
    </alternativeName>
    <alternativeName>
        <fullName evidence="7">Uroporphyrinogen-III cosynthase</fullName>
    </alternativeName>
</protein>
<feature type="domain" description="Tetrapyrrole biosynthesis uroporphyrinogen III synthase" evidence="12">
    <location>
        <begin position="54"/>
        <end position="284"/>
    </location>
</feature>
<evidence type="ECO:0000256" key="6">
    <source>
        <dbReference type="ARBA" id="ARBA00023244"/>
    </source>
</evidence>
<keyword evidence="6" id="KW-0627">Porphyrin biosynthesis</keyword>
<evidence type="ECO:0000256" key="10">
    <source>
        <dbReference type="ARBA" id="ARBA00048617"/>
    </source>
</evidence>
<keyword evidence="5" id="KW-0456">Lyase</keyword>
<dbReference type="InterPro" id="IPR036108">
    <property type="entry name" value="4pyrrol_syn_uPrphyn_synt_sf"/>
</dbReference>
<comment type="catalytic activity">
    <reaction evidence="10">
        <text>hydroxymethylbilane = uroporphyrinogen III + H2O</text>
        <dbReference type="Rhea" id="RHEA:18965"/>
        <dbReference type="ChEBI" id="CHEBI:15377"/>
        <dbReference type="ChEBI" id="CHEBI:57308"/>
        <dbReference type="ChEBI" id="CHEBI:57845"/>
        <dbReference type="EC" id="4.2.1.75"/>
    </reaction>
</comment>
<comment type="pathway">
    <text evidence="1">Porphyrin-containing compound metabolism; protoporphyrin-IX biosynthesis; coproporphyrinogen-III from 5-aminolevulinate: step 3/4.</text>
</comment>
<dbReference type="AlphaFoldDB" id="A0A914B597"/>
<dbReference type="EnsemblMetazoa" id="XM_038215057.1">
    <property type="protein sequence ID" value="XP_038070985.1"/>
    <property type="gene ID" value="LOC119739920"/>
</dbReference>
<evidence type="ECO:0000256" key="8">
    <source>
        <dbReference type="ARBA" id="ARBA00032649"/>
    </source>
</evidence>
<dbReference type="Proteomes" id="UP000887568">
    <property type="component" value="Unplaced"/>
</dbReference>
<dbReference type="PANTHER" id="PTHR12390">
    <property type="entry name" value="UROPORPHYRINOGEN III SYNTHASE"/>
    <property type="match status" value="1"/>
</dbReference>
<evidence type="ECO:0000256" key="7">
    <source>
        <dbReference type="ARBA" id="ARBA00031702"/>
    </source>
</evidence>
<keyword evidence="14" id="KW-1185">Reference proteome</keyword>
<evidence type="ECO:0000256" key="2">
    <source>
        <dbReference type="ARBA" id="ARBA00008133"/>
    </source>
</evidence>
<dbReference type="CDD" id="cd06578">
    <property type="entry name" value="HemD"/>
    <property type="match status" value="1"/>
</dbReference>
<dbReference type="InterPro" id="IPR039793">
    <property type="entry name" value="UROS/Hem4"/>
</dbReference>
<dbReference type="GeneID" id="119739920"/>
<dbReference type="OrthoDB" id="5595751at2759"/>
<evidence type="ECO:0000256" key="3">
    <source>
        <dbReference type="ARBA" id="ARBA00013109"/>
    </source>
</evidence>